<dbReference type="InterPro" id="IPR020449">
    <property type="entry name" value="Tscrpt_reg_AraC-type_HTH"/>
</dbReference>
<dbReference type="InterPro" id="IPR009057">
    <property type="entry name" value="Homeodomain-like_sf"/>
</dbReference>
<dbReference type="Proteomes" id="UP000199159">
    <property type="component" value="Unassembled WGS sequence"/>
</dbReference>
<dbReference type="SUPFAM" id="SSF46689">
    <property type="entry name" value="Homeodomain-like"/>
    <property type="match status" value="2"/>
</dbReference>
<evidence type="ECO:0000256" key="7">
    <source>
        <dbReference type="ARBA" id="ARBA00023163"/>
    </source>
</evidence>
<dbReference type="Pfam" id="PF00072">
    <property type="entry name" value="Response_reg"/>
    <property type="match status" value="1"/>
</dbReference>
<proteinExistence type="predicted"/>
<dbReference type="PANTHER" id="PTHR42713:SF3">
    <property type="entry name" value="TRANSCRIPTIONAL REGULATORY PROTEIN HPTR"/>
    <property type="match status" value="1"/>
</dbReference>
<evidence type="ECO:0000259" key="10">
    <source>
        <dbReference type="PROSITE" id="PS50110"/>
    </source>
</evidence>
<keyword evidence="5" id="KW-0805">Transcription regulation</keyword>
<dbReference type="Pfam" id="PF12833">
    <property type="entry name" value="HTH_18"/>
    <property type="match status" value="1"/>
</dbReference>
<dbReference type="PROSITE" id="PS50887">
    <property type="entry name" value="GGDEF"/>
    <property type="match status" value="1"/>
</dbReference>
<dbReference type="InterPro" id="IPR001789">
    <property type="entry name" value="Sig_transdc_resp-reg_receiver"/>
</dbReference>
<dbReference type="SMART" id="SM00448">
    <property type="entry name" value="REC"/>
    <property type="match status" value="1"/>
</dbReference>
<dbReference type="GO" id="GO:0043565">
    <property type="term" value="F:sequence-specific DNA binding"/>
    <property type="evidence" value="ECO:0007669"/>
    <property type="project" value="InterPro"/>
</dbReference>
<dbReference type="GO" id="GO:0005737">
    <property type="term" value="C:cytoplasm"/>
    <property type="evidence" value="ECO:0007669"/>
    <property type="project" value="UniProtKB-SubCell"/>
</dbReference>
<dbReference type="InterPro" id="IPR000160">
    <property type="entry name" value="GGDEF_dom"/>
</dbReference>
<dbReference type="InterPro" id="IPR018060">
    <property type="entry name" value="HTH_AraC"/>
</dbReference>
<evidence type="ECO:0000256" key="3">
    <source>
        <dbReference type="ARBA" id="ARBA00022553"/>
    </source>
</evidence>
<dbReference type="OrthoDB" id="342399at2"/>
<dbReference type="PANTHER" id="PTHR42713">
    <property type="entry name" value="HISTIDINE KINASE-RELATED"/>
    <property type="match status" value="1"/>
</dbReference>
<dbReference type="PROSITE" id="PS01124">
    <property type="entry name" value="HTH_ARAC_FAMILY_2"/>
    <property type="match status" value="1"/>
</dbReference>
<dbReference type="SUPFAM" id="SSF52172">
    <property type="entry name" value="CheY-like"/>
    <property type="match status" value="1"/>
</dbReference>
<evidence type="ECO:0000259" key="9">
    <source>
        <dbReference type="PROSITE" id="PS01124"/>
    </source>
</evidence>
<dbReference type="GO" id="GO:0000160">
    <property type="term" value="P:phosphorelay signal transduction system"/>
    <property type="evidence" value="ECO:0007669"/>
    <property type="project" value="UniProtKB-KW"/>
</dbReference>
<dbReference type="RefSeq" id="WP_090859916.1">
    <property type="nucleotide sequence ID" value="NZ_FNJU01000026.1"/>
</dbReference>
<keyword evidence="2" id="KW-0963">Cytoplasm</keyword>
<evidence type="ECO:0000313" key="12">
    <source>
        <dbReference type="EMBL" id="SDP97164.1"/>
    </source>
</evidence>
<feature type="modified residue" description="4-aspartylphosphate" evidence="8">
    <location>
        <position position="55"/>
    </location>
</feature>
<dbReference type="PROSITE" id="PS50110">
    <property type="entry name" value="RESPONSE_REGULATORY"/>
    <property type="match status" value="1"/>
</dbReference>
<keyword evidence="7" id="KW-0804">Transcription</keyword>
<gene>
    <name evidence="12" type="ORF">SAMN05216565_1264</name>
</gene>
<keyword evidence="13" id="KW-1185">Reference proteome</keyword>
<evidence type="ECO:0000256" key="6">
    <source>
        <dbReference type="ARBA" id="ARBA00023125"/>
    </source>
</evidence>
<dbReference type="PRINTS" id="PR00032">
    <property type="entry name" value="HTHARAC"/>
</dbReference>
<feature type="domain" description="Response regulatory" evidence="10">
    <location>
        <begin position="3"/>
        <end position="120"/>
    </location>
</feature>
<evidence type="ECO:0000256" key="8">
    <source>
        <dbReference type="PROSITE-ProRule" id="PRU00169"/>
    </source>
</evidence>
<evidence type="ECO:0000256" key="2">
    <source>
        <dbReference type="ARBA" id="ARBA00022490"/>
    </source>
</evidence>
<dbReference type="Gene3D" id="1.10.10.60">
    <property type="entry name" value="Homeodomain-like"/>
    <property type="match status" value="2"/>
</dbReference>
<dbReference type="EMBL" id="FNJU01000026">
    <property type="protein sequence ID" value="SDP97164.1"/>
    <property type="molecule type" value="Genomic_DNA"/>
</dbReference>
<dbReference type="STRING" id="930152.SAMN05216565_1264"/>
<dbReference type="InterPro" id="IPR018062">
    <property type="entry name" value="HTH_AraC-typ_CS"/>
</dbReference>
<feature type="domain" description="GGDEF" evidence="11">
    <location>
        <begin position="180"/>
        <end position="309"/>
    </location>
</feature>
<dbReference type="SMART" id="SM00342">
    <property type="entry name" value="HTH_ARAC"/>
    <property type="match status" value="1"/>
</dbReference>
<name>A0A1H0X2I3_9BACI</name>
<dbReference type="InterPro" id="IPR051552">
    <property type="entry name" value="HptR"/>
</dbReference>
<dbReference type="GO" id="GO:0003700">
    <property type="term" value="F:DNA-binding transcription factor activity"/>
    <property type="evidence" value="ECO:0007669"/>
    <property type="project" value="InterPro"/>
</dbReference>
<accession>A0A1H0X2I3</accession>
<comment type="subcellular location">
    <subcellularLocation>
        <location evidence="1">Cytoplasm</location>
    </subcellularLocation>
</comment>
<evidence type="ECO:0000313" key="13">
    <source>
        <dbReference type="Proteomes" id="UP000199159"/>
    </source>
</evidence>
<keyword evidence="6" id="KW-0238">DNA-binding</keyword>
<evidence type="ECO:0000259" key="11">
    <source>
        <dbReference type="PROSITE" id="PS50887"/>
    </source>
</evidence>
<dbReference type="Gene3D" id="3.40.50.2300">
    <property type="match status" value="1"/>
</dbReference>
<feature type="domain" description="HTH araC/xylS-type" evidence="9">
    <location>
        <begin position="432"/>
        <end position="530"/>
    </location>
</feature>
<evidence type="ECO:0000256" key="5">
    <source>
        <dbReference type="ARBA" id="ARBA00023015"/>
    </source>
</evidence>
<evidence type="ECO:0000256" key="4">
    <source>
        <dbReference type="ARBA" id="ARBA00023012"/>
    </source>
</evidence>
<keyword evidence="4" id="KW-0902">Two-component regulatory system</keyword>
<dbReference type="InterPro" id="IPR011006">
    <property type="entry name" value="CheY-like_superfamily"/>
</dbReference>
<dbReference type="PROSITE" id="PS00041">
    <property type="entry name" value="HTH_ARAC_FAMILY_1"/>
    <property type="match status" value="1"/>
</dbReference>
<sequence length="536" mass="62153">MINLMIVDDEEHARLGIKTSINWEAYDICIIAEARDGAEAMELLEHHHVDILMTDIRMPEVNGLELIKTVNKQYSHIKTIIMSGYNDFEYAKKALKLGVSDYLLKPSRSQEILDIVLKLVHEIKEEIKQHAHINQLKNGFRESLPLLKERALCRLVTREDIPYEKLLSKVKLGGLSFPNPYFGLLMIQIDNYLFHQEQSGTYRSELLISGIKNISEETLSEACFCAVFEDQDVIILILNSDKKEDVSQLLPFIEKLKKNVQQYLNLSISVGISGIDKPINELRHAYVRASQALDQTFFMGYGKIIDYEKYIASNSTESTYPVELEKQIIHSILAGDECKTEENIRLFQLFLDKERNLKDQILKFTFNLYFSLYHLCTERNLDINVIFKQDFNDINQKLAKSNIENIYEELLGTAILIVKQLNEKKNTNKLIDSALDYIRQNYDKDISRETVANEVYITPGYLSLLFKQQLNMSFLDFLHKIRIEKACQLLSDPGKRVADIALQVGYNDEKYFFQVFKKYMGMTPKQFRNTTSSKII</sequence>
<organism evidence="12 13">
    <name type="scientific">Litchfieldia salsa</name>
    <dbReference type="NCBI Taxonomy" id="930152"/>
    <lineage>
        <taxon>Bacteria</taxon>
        <taxon>Bacillati</taxon>
        <taxon>Bacillota</taxon>
        <taxon>Bacilli</taxon>
        <taxon>Bacillales</taxon>
        <taxon>Bacillaceae</taxon>
        <taxon>Litchfieldia</taxon>
    </lineage>
</organism>
<evidence type="ECO:0000256" key="1">
    <source>
        <dbReference type="ARBA" id="ARBA00004496"/>
    </source>
</evidence>
<keyword evidence="3 8" id="KW-0597">Phosphoprotein</keyword>
<reference evidence="13" key="1">
    <citation type="submission" date="2016-10" db="EMBL/GenBank/DDBJ databases">
        <authorList>
            <person name="Varghese N."/>
            <person name="Submissions S."/>
        </authorList>
    </citation>
    <scope>NUCLEOTIDE SEQUENCE [LARGE SCALE GENOMIC DNA]</scope>
    <source>
        <strain evidence="13">IBRC-M10078</strain>
    </source>
</reference>
<dbReference type="AlphaFoldDB" id="A0A1H0X2I3"/>
<protein>
    <submittedName>
        <fullName evidence="12">Two component transcriptional regulator, AraC family</fullName>
    </submittedName>
</protein>
<dbReference type="CDD" id="cd17536">
    <property type="entry name" value="REC_YesN-like"/>
    <property type="match status" value="1"/>
</dbReference>